<keyword evidence="3" id="KW-0812">Transmembrane</keyword>
<gene>
    <name evidence="14" type="primary">LOC116311686</name>
</gene>
<dbReference type="GO" id="GO:0016020">
    <property type="term" value="C:membrane"/>
    <property type="evidence" value="ECO:0007669"/>
    <property type="project" value="UniProtKB-SubCell"/>
</dbReference>
<dbReference type="SMART" id="SM00409">
    <property type="entry name" value="IG"/>
    <property type="match status" value="3"/>
</dbReference>
<dbReference type="PANTHER" id="PTHR11890">
    <property type="entry name" value="INTERLEUKIN-1 RECEPTOR FAMILY MEMBER"/>
    <property type="match status" value="1"/>
</dbReference>
<evidence type="ECO:0000313" key="15">
    <source>
        <dbReference type="Proteomes" id="UP000472276"/>
    </source>
</evidence>
<dbReference type="PROSITE" id="PS50104">
    <property type="entry name" value="TIR"/>
    <property type="match status" value="1"/>
</dbReference>
<keyword evidence="11" id="KW-0732">Signal</keyword>
<keyword evidence="4" id="KW-0378">Hydrolase</keyword>
<dbReference type="InterPro" id="IPR013783">
    <property type="entry name" value="Ig-like_fold"/>
</dbReference>
<dbReference type="AlphaFoldDB" id="A0A668SL76"/>
<dbReference type="InterPro" id="IPR035897">
    <property type="entry name" value="Toll_tir_struct_dom_sf"/>
</dbReference>
<evidence type="ECO:0000256" key="7">
    <source>
        <dbReference type="ARBA" id="ARBA00023157"/>
    </source>
</evidence>
<feature type="domain" description="Ig-like" evidence="13">
    <location>
        <begin position="125"/>
        <end position="186"/>
    </location>
</feature>
<dbReference type="InterPro" id="IPR003599">
    <property type="entry name" value="Ig_sub"/>
</dbReference>
<comment type="subcellular location">
    <subcellularLocation>
        <location evidence="1">Membrane</location>
        <topology evidence="1">Single-pass type I membrane protein</topology>
    </subcellularLocation>
</comment>
<evidence type="ECO:0000259" key="12">
    <source>
        <dbReference type="PROSITE" id="PS50104"/>
    </source>
</evidence>
<keyword evidence="15" id="KW-1185">Reference proteome</keyword>
<dbReference type="SUPFAM" id="SSF48726">
    <property type="entry name" value="Immunoglobulin"/>
    <property type="match status" value="2"/>
</dbReference>
<dbReference type="InterPro" id="IPR000157">
    <property type="entry name" value="TIR_dom"/>
</dbReference>
<dbReference type="SMART" id="SM00255">
    <property type="entry name" value="TIR"/>
    <property type="match status" value="1"/>
</dbReference>
<dbReference type="GO" id="GO:0042008">
    <property type="term" value="F:interleukin-18 receptor activity"/>
    <property type="evidence" value="ECO:0007669"/>
    <property type="project" value="TreeGrafter"/>
</dbReference>
<evidence type="ECO:0000256" key="8">
    <source>
        <dbReference type="ARBA" id="ARBA00023170"/>
    </source>
</evidence>
<feature type="signal peptide" evidence="11">
    <location>
        <begin position="1"/>
        <end position="20"/>
    </location>
</feature>
<dbReference type="Pfam" id="PF01582">
    <property type="entry name" value="TIR"/>
    <property type="match status" value="1"/>
</dbReference>
<evidence type="ECO:0000256" key="4">
    <source>
        <dbReference type="ARBA" id="ARBA00022801"/>
    </source>
</evidence>
<dbReference type="Gene3D" id="3.40.50.10140">
    <property type="entry name" value="Toll/interleukin-1 receptor homology (TIR) domain"/>
    <property type="match status" value="1"/>
</dbReference>
<dbReference type="FunFam" id="2.60.40.10:FF:000284">
    <property type="entry name" value="interleukin-1 receptor accessory protein-like 1"/>
    <property type="match status" value="1"/>
</dbReference>
<dbReference type="KEGG" id="oau:116311686"/>
<dbReference type="PROSITE" id="PS50835">
    <property type="entry name" value="IG_LIKE"/>
    <property type="match status" value="2"/>
</dbReference>
<evidence type="ECO:0000256" key="10">
    <source>
        <dbReference type="ARBA" id="ARBA00023319"/>
    </source>
</evidence>
<name>A0A668SL76_OREAU</name>
<evidence type="ECO:0000259" key="13">
    <source>
        <dbReference type="PROSITE" id="PS50835"/>
    </source>
</evidence>
<dbReference type="Ensembl" id="ENSOABT00000015802.2">
    <property type="protein sequence ID" value="ENSOABP00000015323.1"/>
    <property type="gene ID" value="ENSOABG00000007651.2"/>
</dbReference>
<dbReference type="GO" id="GO:0016787">
    <property type="term" value="F:hydrolase activity"/>
    <property type="evidence" value="ECO:0007669"/>
    <property type="project" value="UniProtKB-KW"/>
</dbReference>
<dbReference type="InterPro" id="IPR036179">
    <property type="entry name" value="Ig-like_dom_sf"/>
</dbReference>
<keyword evidence="10" id="KW-0393">Immunoglobulin domain</keyword>
<dbReference type="Gene3D" id="2.60.40.10">
    <property type="entry name" value="Immunoglobulins"/>
    <property type="match status" value="2"/>
</dbReference>
<keyword evidence="8" id="KW-0675">Receptor</keyword>
<reference evidence="14" key="1">
    <citation type="submission" date="2025-08" db="UniProtKB">
        <authorList>
            <consortium name="Ensembl"/>
        </authorList>
    </citation>
    <scope>IDENTIFICATION</scope>
</reference>
<dbReference type="RefSeq" id="XP_031584746.1">
    <property type="nucleotide sequence ID" value="XM_031728886.2"/>
</dbReference>
<reference evidence="14" key="2">
    <citation type="submission" date="2025-09" db="UniProtKB">
        <authorList>
            <consortium name="Ensembl"/>
        </authorList>
    </citation>
    <scope>IDENTIFICATION</scope>
</reference>
<evidence type="ECO:0000256" key="5">
    <source>
        <dbReference type="ARBA" id="ARBA00022989"/>
    </source>
</evidence>
<dbReference type="PANTHER" id="PTHR11890:SF23">
    <property type="entry name" value="INTERLEUKIN-18 RECEPTOR ACCESSORY PROTEIN"/>
    <property type="match status" value="1"/>
</dbReference>
<sequence>METAYFLFFLHLFLKGYCEANHQTNKSDLQKHYKAVEGQNFMMPHCNCSKTVEMKSTSSSAEGGGNEEQFLDCGKVFIAEAKHSGNYSCYTNGNKLFFRLQVEKMRCLWRNESIKILVVVAGGYISCPGFGCSNNTNVTWYKNKKKVSDQYRPSREVREVLYLETVDEKDAGVFFCDTQIIEGGVTWTLRTGVEVIVIPPPLREPPRIPVDNEPKEVEIGQPYTLLCKALFPFELNFSPKMEWYMNNDGNMTLLDSKQNSTNRESLKKYMQEYEVIQVATINEVTPQHLTYTYTCIASNTFGNISATVKLKRKIKVQWPSLVGYPVTSFLLVGGLGIIVHVKWLEIQLIYRSYFQNGKHDEDEKEFDVFLSYVWSPASEEVVEGEIISSRSPPNDEEGSLCITNLLNEEVKATKKPLEVLLPQVLEDQWGYRLCLLERDVIPGGAYTNDVVLAIKKSQMLICVLSDDYFTNSNAVFELESGVQALLQNSGLKLLLLWTTKASPSLIQPDPPLPTLVQRALRVLPSLEWRSGEPSHSNFWKSLRKTMPNNKVKLVSVM</sequence>
<dbReference type="Pfam" id="PF13927">
    <property type="entry name" value="Ig_3"/>
    <property type="match status" value="1"/>
</dbReference>
<protein>
    <recommendedName>
        <fullName evidence="16">Interleukin 18 receptor accessory protein</fullName>
    </recommendedName>
</protein>
<dbReference type="InterPro" id="IPR015621">
    <property type="entry name" value="IL-1_rcpt_fam"/>
</dbReference>
<organism evidence="14 15">
    <name type="scientific">Oreochromis aureus</name>
    <name type="common">Israeli tilapia</name>
    <name type="synonym">Chromis aureus</name>
    <dbReference type="NCBI Taxonomy" id="47969"/>
    <lineage>
        <taxon>Eukaryota</taxon>
        <taxon>Metazoa</taxon>
        <taxon>Chordata</taxon>
        <taxon>Craniata</taxon>
        <taxon>Vertebrata</taxon>
        <taxon>Euteleostomi</taxon>
        <taxon>Actinopterygii</taxon>
        <taxon>Neopterygii</taxon>
        <taxon>Teleostei</taxon>
        <taxon>Neoteleostei</taxon>
        <taxon>Acanthomorphata</taxon>
        <taxon>Ovalentaria</taxon>
        <taxon>Cichlomorphae</taxon>
        <taxon>Cichliformes</taxon>
        <taxon>Cichlidae</taxon>
        <taxon>African cichlids</taxon>
        <taxon>Pseudocrenilabrinae</taxon>
        <taxon>Oreochromini</taxon>
        <taxon>Oreochromis</taxon>
    </lineage>
</organism>
<keyword evidence="6" id="KW-0520">NAD</keyword>
<feature type="domain" description="Ig-like" evidence="13">
    <location>
        <begin position="206"/>
        <end position="311"/>
    </location>
</feature>
<comment type="similarity">
    <text evidence="2">Belongs to the interleukin-1 receptor family.</text>
</comment>
<keyword evidence="5" id="KW-0472">Membrane</keyword>
<evidence type="ECO:0000256" key="2">
    <source>
        <dbReference type="ARBA" id="ARBA00009752"/>
    </source>
</evidence>
<feature type="domain" description="TIR" evidence="12">
    <location>
        <begin position="404"/>
        <end position="546"/>
    </location>
</feature>
<accession>A0A668SL76</accession>
<evidence type="ECO:0000256" key="6">
    <source>
        <dbReference type="ARBA" id="ARBA00023027"/>
    </source>
</evidence>
<evidence type="ECO:0000256" key="3">
    <source>
        <dbReference type="ARBA" id="ARBA00022692"/>
    </source>
</evidence>
<feature type="chain" id="PRO_5025455801" description="Interleukin 18 receptor accessory protein" evidence="11">
    <location>
        <begin position="21"/>
        <end position="557"/>
    </location>
</feature>
<keyword evidence="7" id="KW-1015">Disulfide bond</keyword>
<evidence type="ECO:0000256" key="9">
    <source>
        <dbReference type="ARBA" id="ARBA00023180"/>
    </source>
</evidence>
<keyword evidence="9" id="KW-0325">Glycoprotein</keyword>
<dbReference type="GeneID" id="116311686"/>
<dbReference type="InterPro" id="IPR007110">
    <property type="entry name" value="Ig-like_dom"/>
</dbReference>
<evidence type="ECO:0000256" key="1">
    <source>
        <dbReference type="ARBA" id="ARBA00004479"/>
    </source>
</evidence>
<evidence type="ECO:0000256" key="11">
    <source>
        <dbReference type="SAM" id="SignalP"/>
    </source>
</evidence>
<dbReference type="OMA" id="YPHIIQD"/>
<dbReference type="SUPFAM" id="SSF52200">
    <property type="entry name" value="Toll/Interleukin receptor TIR domain"/>
    <property type="match status" value="1"/>
</dbReference>
<evidence type="ECO:0000313" key="14">
    <source>
        <dbReference type="Ensembl" id="ENSOABP00000015323.1"/>
    </source>
</evidence>
<keyword evidence="5" id="KW-1133">Transmembrane helix</keyword>
<evidence type="ECO:0008006" key="16">
    <source>
        <dbReference type="Google" id="ProtNLM"/>
    </source>
</evidence>
<dbReference type="Proteomes" id="UP000472276">
    <property type="component" value="Unassembled WGS sequence"/>
</dbReference>
<proteinExistence type="inferred from homology"/>